<evidence type="ECO:0000256" key="1">
    <source>
        <dbReference type="SAM" id="MobiDB-lite"/>
    </source>
</evidence>
<accession>A0A328XWK0</accession>
<keyword evidence="2" id="KW-0472">Membrane</keyword>
<evidence type="ECO:0000256" key="2">
    <source>
        <dbReference type="SAM" id="Phobius"/>
    </source>
</evidence>
<dbReference type="AlphaFoldDB" id="A0A328XWK0"/>
<dbReference type="OrthoDB" id="6184055at2"/>
<protein>
    <submittedName>
        <fullName evidence="3">Uncharacterized protein</fullName>
    </submittedName>
</protein>
<feature type="region of interest" description="Disordered" evidence="1">
    <location>
        <begin position="155"/>
        <end position="181"/>
    </location>
</feature>
<proteinExistence type="predicted"/>
<name>A0A328XWK0_9GAMM</name>
<feature type="transmembrane region" description="Helical" evidence="2">
    <location>
        <begin position="20"/>
        <end position="38"/>
    </location>
</feature>
<dbReference type="RefSeq" id="WP_112055019.1">
    <property type="nucleotide sequence ID" value="NZ_QLSX01000006.1"/>
</dbReference>
<reference evidence="3 4" key="1">
    <citation type="submission" date="2018-06" db="EMBL/GenBank/DDBJ databases">
        <title>Comparative analysis of microorganisms from saline springs in Andes Mountain Range, Colombia.</title>
        <authorList>
            <person name="Rubin E."/>
        </authorList>
    </citation>
    <scope>NUCLEOTIDE SEQUENCE [LARGE SCALE GENOMIC DNA]</scope>
    <source>
        <strain evidence="3 4">USBA-857</strain>
    </source>
</reference>
<dbReference type="Proteomes" id="UP000249700">
    <property type="component" value="Unassembled WGS sequence"/>
</dbReference>
<keyword evidence="2" id="KW-1133">Transmembrane helix</keyword>
<comment type="caution">
    <text evidence="3">The sequence shown here is derived from an EMBL/GenBank/DDBJ whole genome shotgun (WGS) entry which is preliminary data.</text>
</comment>
<evidence type="ECO:0000313" key="4">
    <source>
        <dbReference type="Proteomes" id="UP000249700"/>
    </source>
</evidence>
<organism evidence="3 4">
    <name type="scientific">Onishia taeanensis</name>
    <dbReference type="NCBI Taxonomy" id="284577"/>
    <lineage>
        <taxon>Bacteria</taxon>
        <taxon>Pseudomonadati</taxon>
        <taxon>Pseudomonadota</taxon>
        <taxon>Gammaproteobacteria</taxon>
        <taxon>Oceanospirillales</taxon>
        <taxon>Halomonadaceae</taxon>
        <taxon>Onishia</taxon>
    </lineage>
</organism>
<sequence length="181" mass="19335">MSLDQGVKGHGSRRYVAPWWRLIAILVMAAFAGCASYPEPPEARDVVVAASPRQVLAEGLAVLIERGFVIRHADLDLGRLDAMLATWPGYRLRLDALANGEGATRLSVSGYRGRQPLAPESLDALLAELLAKLQARRPADIQFLLPLAMPLTSGLDPSGTDTRGVPLLDGPRPETASSFGG</sequence>
<gene>
    <name evidence="3" type="ORF">BCL93_10633</name>
</gene>
<evidence type="ECO:0000313" key="3">
    <source>
        <dbReference type="EMBL" id="RAR60828.1"/>
    </source>
</evidence>
<keyword evidence="2" id="KW-0812">Transmembrane</keyword>
<dbReference type="EMBL" id="QLSX01000006">
    <property type="protein sequence ID" value="RAR60828.1"/>
    <property type="molecule type" value="Genomic_DNA"/>
</dbReference>